<keyword evidence="2" id="KW-0805">Transcription regulation</keyword>
<dbReference type="SUPFAM" id="SSF53850">
    <property type="entry name" value="Periplasmic binding protein-like II"/>
    <property type="match status" value="1"/>
</dbReference>
<dbReference type="InterPro" id="IPR005119">
    <property type="entry name" value="LysR_subst-bd"/>
</dbReference>
<sequence length="305" mass="32736">MNTRDLEAFVAVVESGSMVRAAQKLHLTQPGLTRRMQSLETLLGVELLDRQSKPLKPTRAGDEVYTLARSALRAVDDLLAIASSDIVSTGEFRIGVPPFLSELALEKPIDRLRAAFSKLTLRVTSGWSPGLIQDVERGVLDAAVVLMPDTFSMPDTLHATSLAFRPTVVVAAHSLGLSGKPFTLAELSRYDWVLNQDGCGFRSALSRALAAAGLPFSVAVEAFGADLQLSLVVRGLGIGLVSPDKLARSPYRDELDVVDTVDFRAGLTVWFIHGSLPGRLMRPAQLLRDAIADVLAQEGIALPAG</sequence>
<evidence type="ECO:0000259" key="5">
    <source>
        <dbReference type="PROSITE" id="PS50931"/>
    </source>
</evidence>
<reference evidence="6 7" key="1">
    <citation type="submission" date="2019-05" db="EMBL/GenBank/DDBJ databases">
        <title>Burkholderia sp. DHOD12, isolated from subtropical forest soil.</title>
        <authorList>
            <person name="Gao Z.-H."/>
            <person name="Qiu L.-H."/>
        </authorList>
    </citation>
    <scope>NUCLEOTIDE SEQUENCE [LARGE SCALE GENOMIC DNA]</scope>
    <source>
        <strain evidence="6 7">DHOD12</strain>
    </source>
</reference>
<comment type="similarity">
    <text evidence="1">Belongs to the LysR transcriptional regulatory family.</text>
</comment>
<dbReference type="CDD" id="cd05466">
    <property type="entry name" value="PBP2_LTTR_substrate"/>
    <property type="match status" value="1"/>
</dbReference>
<evidence type="ECO:0000256" key="2">
    <source>
        <dbReference type="ARBA" id="ARBA00023015"/>
    </source>
</evidence>
<dbReference type="AlphaFoldDB" id="A0A4P8IXI5"/>
<proteinExistence type="inferred from homology"/>
<dbReference type="KEGG" id="tvl:FAZ95_29570"/>
<dbReference type="InterPro" id="IPR036388">
    <property type="entry name" value="WH-like_DNA-bd_sf"/>
</dbReference>
<dbReference type="EMBL" id="CP040078">
    <property type="protein sequence ID" value="QCP53221.1"/>
    <property type="molecule type" value="Genomic_DNA"/>
</dbReference>
<dbReference type="PRINTS" id="PR00039">
    <property type="entry name" value="HTHLYSR"/>
</dbReference>
<feature type="domain" description="HTH lysR-type" evidence="5">
    <location>
        <begin position="1"/>
        <end position="58"/>
    </location>
</feature>
<dbReference type="Gene3D" id="3.40.190.10">
    <property type="entry name" value="Periplasmic binding protein-like II"/>
    <property type="match status" value="2"/>
</dbReference>
<evidence type="ECO:0000256" key="4">
    <source>
        <dbReference type="ARBA" id="ARBA00023163"/>
    </source>
</evidence>
<dbReference type="PROSITE" id="PS50931">
    <property type="entry name" value="HTH_LYSR"/>
    <property type="match status" value="1"/>
</dbReference>
<gene>
    <name evidence="6" type="ORF">FAZ95_29570</name>
</gene>
<name>A0A4P8IXI5_9BURK</name>
<dbReference type="Pfam" id="PF03466">
    <property type="entry name" value="LysR_substrate"/>
    <property type="match status" value="1"/>
</dbReference>
<protein>
    <submittedName>
        <fullName evidence="6">LysR family transcriptional regulator</fullName>
    </submittedName>
</protein>
<dbReference type="GO" id="GO:0000976">
    <property type="term" value="F:transcription cis-regulatory region binding"/>
    <property type="evidence" value="ECO:0007669"/>
    <property type="project" value="TreeGrafter"/>
</dbReference>
<keyword evidence="7" id="KW-1185">Reference proteome</keyword>
<dbReference type="Pfam" id="PF00126">
    <property type="entry name" value="HTH_1"/>
    <property type="match status" value="1"/>
</dbReference>
<dbReference type="Proteomes" id="UP000298656">
    <property type="component" value="Chromosome 2"/>
</dbReference>
<accession>A0A4P8IXI5</accession>
<keyword evidence="3" id="KW-0238">DNA-binding</keyword>
<dbReference type="RefSeq" id="WP_137335991.1">
    <property type="nucleotide sequence ID" value="NZ_CP040078.1"/>
</dbReference>
<dbReference type="GO" id="GO:0003700">
    <property type="term" value="F:DNA-binding transcription factor activity"/>
    <property type="evidence" value="ECO:0007669"/>
    <property type="project" value="InterPro"/>
</dbReference>
<dbReference type="InterPro" id="IPR000847">
    <property type="entry name" value="LysR_HTH_N"/>
</dbReference>
<dbReference type="SUPFAM" id="SSF46785">
    <property type="entry name" value="Winged helix' DNA-binding domain"/>
    <property type="match status" value="1"/>
</dbReference>
<dbReference type="PANTHER" id="PTHR30126">
    <property type="entry name" value="HTH-TYPE TRANSCRIPTIONAL REGULATOR"/>
    <property type="match status" value="1"/>
</dbReference>
<dbReference type="PANTHER" id="PTHR30126:SF39">
    <property type="entry name" value="HTH-TYPE TRANSCRIPTIONAL REGULATOR CYSL"/>
    <property type="match status" value="1"/>
</dbReference>
<evidence type="ECO:0000313" key="6">
    <source>
        <dbReference type="EMBL" id="QCP53221.1"/>
    </source>
</evidence>
<organism evidence="6 7">
    <name type="scientific">Trinickia violacea</name>
    <dbReference type="NCBI Taxonomy" id="2571746"/>
    <lineage>
        <taxon>Bacteria</taxon>
        <taxon>Pseudomonadati</taxon>
        <taxon>Pseudomonadota</taxon>
        <taxon>Betaproteobacteria</taxon>
        <taxon>Burkholderiales</taxon>
        <taxon>Burkholderiaceae</taxon>
        <taxon>Trinickia</taxon>
    </lineage>
</organism>
<evidence type="ECO:0000256" key="1">
    <source>
        <dbReference type="ARBA" id="ARBA00009437"/>
    </source>
</evidence>
<dbReference type="FunFam" id="1.10.10.10:FF:000001">
    <property type="entry name" value="LysR family transcriptional regulator"/>
    <property type="match status" value="1"/>
</dbReference>
<keyword evidence="4" id="KW-0804">Transcription</keyword>
<evidence type="ECO:0000256" key="3">
    <source>
        <dbReference type="ARBA" id="ARBA00023125"/>
    </source>
</evidence>
<dbReference type="OrthoDB" id="9815174at2"/>
<dbReference type="Gene3D" id="1.10.10.10">
    <property type="entry name" value="Winged helix-like DNA-binding domain superfamily/Winged helix DNA-binding domain"/>
    <property type="match status" value="1"/>
</dbReference>
<evidence type="ECO:0000313" key="7">
    <source>
        <dbReference type="Proteomes" id="UP000298656"/>
    </source>
</evidence>
<dbReference type="InterPro" id="IPR036390">
    <property type="entry name" value="WH_DNA-bd_sf"/>
</dbReference>